<reference evidence="1 2" key="1">
    <citation type="journal article" date="2015" name="Int. J. Syst. Evol. Microbiol.">
        <title>Micromonospora costi sp. nov., isolated from a leaf of Costus speciosus.</title>
        <authorList>
            <person name="Thawai C."/>
        </authorList>
    </citation>
    <scope>NUCLEOTIDE SEQUENCE [LARGE SCALE GENOMIC DNA]</scope>
    <source>
        <strain evidence="1 2">CS1-12</strain>
    </source>
</reference>
<dbReference type="InterPro" id="IPR034660">
    <property type="entry name" value="DinB/YfiT-like"/>
</dbReference>
<protein>
    <submittedName>
        <fullName evidence="1">DinB family protein</fullName>
    </submittedName>
</protein>
<gene>
    <name evidence="1" type="ORF">D7193_05015</name>
</gene>
<dbReference type="Pfam" id="PF04978">
    <property type="entry name" value="MST"/>
    <property type="match status" value="1"/>
</dbReference>
<evidence type="ECO:0000313" key="2">
    <source>
        <dbReference type="Proteomes" id="UP000279968"/>
    </source>
</evidence>
<sequence length="173" mass="19698">MTWTAPSITRTPEISVGDERAMLESWLDYHRQTLLLKCAGLTAEQLRTASVEPSGLTLLGLVRHLAEVEAWWFRENFAGQDVDYPYYTPEHPDADHDVSQADAEADFATFHREVELARAAAAGRSLDETFTEIGPKKRTFNLRWVFVHMIEEYARHNGHADLIRERIDGVTGE</sequence>
<dbReference type="OrthoDB" id="4548523at2"/>
<dbReference type="EMBL" id="RBAN01000001">
    <property type="protein sequence ID" value="RKN59116.1"/>
    <property type="molecule type" value="Genomic_DNA"/>
</dbReference>
<accession>A0A3B0AJN5</accession>
<dbReference type="RefSeq" id="WP_120779271.1">
    <property type="nucleotide sequence ID" value="NZ_JBHLUP010000009.1"/>
</dbReference>
<dbReference type="SUPFAM" id="SSF109854">
    <property type="entry name" value="DinB/YfiT-like putative metalloenzymes"/>
    <property type="match status" value="1"/>
</dbReference>
<dbReference type="InterPro" id="IPR007061">
    <property type="entry name" value="MST-like"/>
</dbReference>
<proteinExistence type="predicted"/>
<dbReference type="AlphaFoldDB" id="A0A3B0AJN5"/>
<comment type="caution">
    <text evidence="1">The sequence shown here is derived from an EMBL/GenBank/DDBJ whole genome shotgun (WGS) entry which is preliminary data.</text>
</comment>
<dbReference type="Gene3D" id="1.20.120.450">
    <property type="entry name" value="dinb family like domain"/>
    <property type="match status" value="1"/>
</dbReference>
<organism evidence="1 2">
    <name type="scientific">Micromonospora costi</name>
    <dbReference type="NCBI Taxonomy" id="1530042"/>
    <lineage>
        <taxon>Bacteria</taxon>
        <taxon>Bacillati</taxon>
        <taxon>Actinomycetota</taxon>
        <taxon>Actinomycetes</taxon>
        <taxon>Micromonosporales</taxon>
        <taxon>Micromonosporaceae</taxon>
        <taxon>Micromonospora</taxon>
    </lineage>
</organism>
<dbReference type="Proteomes" id="UP000279968">
    <property type="component" value="Unassembled WGS sequence"/>
</dbReference>
<evidence type="ECO:0000313" key="1">
    <source>
        <dbReference type="EMBL" id="RKN59116.1"/>
    </source>
</evidence>
<keyword evidence="2" id="KW-1185">Reference proteome</keyword>
<name>A0A3B0AJN5_9ACTN</name>